<dbReference type="Pfam" id="PF13715">
    <property type="entry name" value="CarbopepD_reg_2"/>
    <property type="match status" value="1"/>
</dbReference>
<dbReference type="InterPro" id="IPR008969">
    <property type="entry name" value="CarboxyPept-like_regulatory"/>
</dbReference>
<protein>
    <submittedName>
        <fullName evidence="10">SusC/RagA family TonB-linked outer membrane protein</fullName>
    </submittedName>
</protein>
<comment type="subcellular location">
    <subcellularLocation>
        <location evidence="1 8">Cell outer membrane</location>
        <topology evidence="1 8">Multi-pass membrane protein</topology>
    </subcellularLocation>
</comment>
<gene>
    <name evidence="10" type="ORF">J6I44_07190</name>
</gene>
<evidence type="ECO:0000256" key="5">
    <source>
        <dbReference type="ARBA" id="ARBA00022729"/>
    </source>
</evidence>
<keyword evidence="7 8" id="KW-0998">Cell outer membrane</keyword>
<evidence type="ECO:0000313" key="10">
    <source>
        <dbReference type="EMBL" id="MCW9706634.1"/>
    </source>
</evidence>
<dbReference type="InterPro" id="IPR012910">
    <property type="entry name" value="Plug_dom"/>
</dbReference>
<dbReference type="RefSeq" id="WP_265765361.1">
    <property type="nucleotide sequence ID" value="NZ_JAGGJA010000004.1"/>
</dbReference>
<evidence type="ECO:0000256" key="7">
    <source>
        <dbReference type="ARBA" id="ARBA00023237"/>
    </source>
</evidence>
<organism evidence="10 11">
    <name type="scientific">Fodinibius salsisoli</name>
    <dbReference type="NCBI Taxonomy" id="2820877"/>
    <lineage>
        <taxon>Bacteria</taxon>
        <taxon>Pseudomonadati</taxon>
        <taxon>Balneolota</taxon>
        <taxon>Balneolia</taxon>
        <taxon>Balneolales</taxon>
        <taxon>Balneolaceae</taxon>
        <taxon>Fodinibius</taxon>
    </lineage>
</organism>
<sequence>MNKKLLKKWFSISKRTVQRVVVLLVLAIGLVSVAKAQQEVAAIQNASLVYLDKEKISIHQMVEIVERQTDYRFSFDWNQIETESTFRVSAGEQKIKDLLSIMRVQTGLNYQILNHSIHLREGREGEVKDRQTIQQETVEGMVTDQGGEALPGVNILLKGTTRGTSTNADGRYSLTVPSLSDTLIFSFIGFQTQQVPITGRSEINVSMQLKAISGSEVVVTALGVEKDKKQLGYSVQKIGGNEVQEVKGVDLGTSLTGKVAGLKVENSTEFFDEPSITLRGESPLLVIDGVPYGNMSLRDVSSDDIESIDVLKGATASALYGARGGSGAIIITTKKGSGQEGLSVSVNSNNMVFSGYLAKPEVQNSYSSGYNGNYNTNDYVWGAKLDVGTTAEQWDPVAQEYREMELTSRGKNNFSNFLQPSIITNNNINVSRSWENGSIRTSFTHVNNKGQYPNSKLNMFTYSLGGKMQLGEKFSFDGSFSYNKRTSPQIAGHGYGSQGYIYNILVWTGPEYNLSNYKNYWIEEDVQQNWHYSGWYDNPYMMANEKLHSVDENTFNGYLTAKYELFDGAELQLRSGLDYYVNENMRRNPPNINSTRGWGPNGMYQTDRDNGYSLNNDLMLNLDKQFGDISVDGLLGGSIYYYQDENLGASTKNGLSIPGFYSLGSSVESPDVWSSDHRKQVNSLYGKASVGYQDKVFLDITGRNDWSSTLPKSTRSYFYPSTGLSVVLSEIAELPSWLNYWKLRGSWTISKDDLGVYATNRVFSTTTGVWNDLNSADYPNNIRGADVEPETDRTYEIGTDIDLLANRLRLNVTYYNKYTYNVQANAGLSTASGFSSRLINIDEEYVRRGWEVTLGTTPVRTEDFNWDLTANWSTTKQYYEKLDPEYSPDRYWVKVGERTDAYTTYDWQRDPNGNIIHQNGFPVESDYLSRIGYLNPDWIWGLSNTFNYKNFALSVSLDGRVGALIRNRTEGDLWHTGAHPDTDNQYRYEEVVNDNLTFSGDGVVVVSGDVERDQYGRIIEDNRQFETNGRVVSYESYIRDWARGRQDIKEETFFKLRELSLKYNVPKDFVGKLGAKSAFVAVTGQNLFLWTKEFRFADPDRDNDDLNSPSIRYFGFNIGLTF</sequence>
<evidence type="ECO:0000313" key="11">
    <source>
        <dbReference type="Proteomes" id="UP001207918"/>
    </source>
</evidence>
<dbReference type="PANTHER" id="PTHR30069:SF29">
    <property type="entry name" value="HEMOGLOBIN AND HEMOGLOBIN-HAPTOGLOBIN-BINDING PROTEIN 1-RELATED"/>
    <property type="match status" value="1"/>
</dbReference>
<dbReference type="PANTHER" id="PTHR30069">
    <property type="entry name" value="TONB-DEPENDENT OUTER MEMBRANE RECEPTOR"/>
    <property type="match status" value="1"/>
</dbReference>
<evidence type="ECO:0000256" key="3">
    <source>
        <dbReference type="ARBA" id="ARBA00022452"/>
    </source>
</evidence>
<dbReference type="SUPFAM" id="SSF49464">
    <property type="entry name" value="Carboxypeptidase regulatory domain-like"/>
    <property type="match status" value="1"/>
</dbReference>
<dbReference type="InterPro" id="IPR023996">
    <property type="entry name" value="TonB-dep_OMP_SusC/RagA"/>
</dbReference>
<feature type="domain" description="TonB-dependent receptor plug" evidence="9">
    <location>
        <begin position="228"/>
        <end position="327"/>
    </location>
</feature>
<dbReference type="PROSITE" id="PS52016">
    <property type="entry name" value="TONB_DEPENDENT_REC_3"/>
    <property type="match status" value="1"/>
</dbReference>
<evidence type="ECO:0000256" key="6">
    <source>
        <dbReference type="ARBA" id="ARBA00023136"/>
    </source>
</evidence>
<evidence type="ECO:0000256" key="1">
    <source>
        <dbReference type="ARBA" id="ARBA00004571"/>
    </source>
</evidence>
<dbReference type="Pfam" id="PF07715">
    <property type="entry name" value="Plug"/>
    <property type="match status" value="1"/>
</dbReference>
<keyword evidence="5" id="KW-0732">Signal</keyword>
<keyword evidence="3 8" id="KW-1134">Transmembrane beta strand</keyword>
<evidence type="ECO:0000256" key="2">
    <source>
        <dbReference type="ARBA" id="ARBA00022448"/>
    </source>
</evidence>
<comment type="similarity">
    <text evidence="8">Belongs to the TonB-dependent receptor family.</text>
</comment>
<keyword evidence="11" id="KW-1185">Reference proteome</keyword>
<keyword evidence="2 8" id="KW-0813">Transport</keyword>
<dbReference type="Proteomes" id="UP001207918">
    <property type="component" value="Unassembled WGS sequence"/>
</dbReference>
<evidence type="ECO:0000259" key="9">
    <source>
        <dbReference type="Pfam" id="PF07715"/>
    </source>
</evidence>
<proteinExistence type="inferred from homology"/>
<evidence type="ECO:0000256" key="8">
    <source>
        <dbReference type="PROSITE-ProRule" id="PRU01360"/>
    </source>
</evidence>
<dbReference type="NCBIfam" id="TIGR04057">
    <property type="entry name" value="SusC_RagA_signa"/>
    <property type="match status" value="1"/>
</dbReference>
<dbReference type="InterPro" id="IPR023997">
    <property type="entry name" value="TonB-dep_OMP_SusC/RagA_CS"/>
</dbReference>
<keyword evidence="4 8" id="KW-0812">Transmembrane</keyword>
<comment type="caution">
    <text evidence="10">The sequence shown here is derived from an EMBL/GenBank/DDBJ whole genome shotgun (WGS) entry which is preliminary data.</text>
</comment>
<keyword evidence="6 8" id="KW-0472">Membrane</keyword>
<name>A0ABT3PL44_9BACT</name>
<dbReference type="InterPro" id="IPR037066">
    <property type="entry name" value="Plug_dom_sf"/>
</dbReference>
<dbReference type="NCBIfam" id="TIGR04056">
    <property type="entry name" value="OMP_RagA_SusC"/>
    <property type="match status" value="1"/>
</dbReference>
<dbReference type="Gene3D" id="2.40.170.20">
    <property type="entry name" value="TonB-dependent receptor, beta-barrel domain"/>
    <property type="match status" value="1"/>
</dbReference>
<dbReference type="Gene3D" id="2.60.40.1120">
    <property type="entry name" value="Carboxypeptidase-like, regulatory domain"/>
    <property type="match status" value="1"/>
</dbReference>
<dbReference type="Gene3D" id="2.170.130.10">
    <property type="entry name" value="TonB-dependent receptor, plug domain"/>
    <property type="match status" value="1"/>
</dbReference>
<reference evidence="10 11" key="1">
    <citation type="submission" date="2021-03" db="EMBL/GenBank/DDBJ databases">
        <title>Aliifodinibius sp. nov., a new bacterium isolated from saline soil.</title>
        <authorList>
            <person name="Galisteo C."/>
            <person name="De La Haba R."/>
            <person name="Sanchez-Porro C."/>
            <person name="Ventosa A."/>
        </authorList>
    </citation>
    <scope>NUCLEOTIDE SEQUENCE [LARGE SCALE GENOMIC DNA]</scope>
    <source>
        <strain evidence="10 11">1BSP15-2V2</strain>
    </source>
</reference>
<dbReference type="InterPro" id="IPR039426">
    <property type="entry name" value="TonB-dep_rcpt-like"/>
</dbReference>
<dbReference type="SUPFAM" id="SSF56935">
    <property type="entry name" value="Porins"/>
    <property type="match status" value="1"/>
</dbReference>
<accession>A0ABT3PL44</accession>
<evidence type="ECO:0000256" key="4">
    <source>
        <dbReference type="ARBA" id="ARBA00022692"/>
    </source>
</evidence>
<dbReference type="InterPro" id="IPR036942">
    <property type="entry name" value="Beta-barrel_TonB_sf"/>
</dbReference>
<dbReference type="EMBL" id="JAGGJA010000004">
    <property type="protein sequence ID" value="MCW9706634.1"/>
    <property type="molecule type" value="Genomic_DNA"/>
</dbReference>